<evidence type="ECO:0000256" key="1">
    <source>
        <dbReference type="SAM" id="MobiDB-lite"/>
    </source>
</evidence>
<name>A0A6C0I3N5_9ZZZZ</name>
<dbReference type="PANTHER" id="PTHR35191:SF1">
    <property type="entry name" value="PROPHAGE SIDE TAIL FIBER PROTEIN HOMOLOG STFQ-RELATED"/>
    <property type="match status" value="1"/>
</dbReference>
<evidence type="ECO:0000313" key="2">
    <source>
        <dbReference type="EMBL" id="QHT87504.1"/>
    </source>
</evidence>
<organism evidence="2">
    <name type="scientific">viral metagenome</name>
    <dbReference type="NCBI Taxonomy" id="1070528"/>
    <lineage>
        <taxon>unclassified sequences</taxon>
        <taxon>metagenomes</taxon>
        <taxon>organismal metagenomes</taxon>
    </lineage>
</organism>
<proteinExistence type="predicted"/>
<evidence type="ECO:0008006" key="3">
    <source>
        <dbReference type="Google" id="ProtNLM"/>
    </source>
</evidence>
<dbReference type="InterPro" id="IPR051934">
    <property type="entry name" value="Phage_Tail_Fiber_Structural"/>
</dbReference>
<accession>A0A6C0I3N5</accession>
<dbReference type="EMBL" id="MN740090">
    <property type="protein sequence ID" value="QHT87504.1"/>
    <property type="molecule type" value="Genomic_DNA"/>
</dbReference>
<reference evidence="2" key="1">
    <citation type="journal article" date="2020" name="Nature">
        <title>Giant virus diversity and host interactions through global metagenomics.</title>
        <authorList>
            <person name="Schulz F."/>
            <person name="Roux S."/>
            <person name="Paez-Espino D."/>
            <person name="Jungbluth S."/>
            <person name="Walsh D.A."/>
            <person name="Denef V.J."/>
            <person name="McMahon K.D."/>
            <person name="Konstantinidis K.T."/>
            <person name="Eloe-Fadrosh E.A."/>
            <person name="Kyrpides N.C."/>
            <person name="Woyke T."/>
        </authorList>
    </citation>
    <scope>NUCLEOTIDE SEQUENCE</scope>
    <source>
        <strain evidence="2">GVMAG-M-3300023184-190</strain>
    </source>
</reference>
<sequence>MANWLDLSATSNLFKSIYVKGFVDISGGDFIARNGNLVIAGNSQLAQNVTIGGNLQVSKTIQIIGDASFNGNAFAVTPASIDNSSKIATTAYVQNVAHTYASLNGATFTGDVSMNKSLHVNGNIISANTIAANVVAGTTILENGSTLASTYAHQNSPTFTGVPIAPTPAVGTNTDQIATTAYVISEVGNMITSTPAIVSSLQQLSSIVQSDSSYGANIIAQIGLKAPINDPTFTGTVRGIDASMVGLGLVDNTADLFKPISYTTQSALDLKAPLANPTFTGTVRGIDATMVGLGNVSNLTDANRPISNAMQTALNTKAPLANPTFTGTVSGISKAMVNLANVDNTSDVNKPISTATLTALSALAPLNSPSFTGTVQGITPAMVGLGSVNNTADTDKPVSTVVQTALDLKANLDSPTFTGTVNGINATMVGLSNVNNTADADKPISTATQSALALKAPLSQPSFTGGLYLSSGDASFGRNVVVKSNLYANVVYEGGYALTNKYATNNSPTLTGIPTAPTAAVGTITNQIATTSFVVSQVGNLISSAPSIVNTLQELSNTIRTDSSFASNIVTRFNNYATIESPTFTGIVRGIDASMVGLGQVNNTSDANKPISTATQAALDLKATVANPAFTGTVTGITKAMINLGNVDNVADANKPISSATQSALNTKAPIANPVFTGTVSGISAAMVNLGQVNNTSDANKPISTATSIALATKAPINNPTFTGTVNGITAAMVNLGSVNNTADIDKPVSTAVQTQLDLKAPLDSPVFTGSVTGITASMVGLGLVDNVADADKPISTATQAALNQLAPLAGPVFTGGMSLYSGDASFGNNVAIHGSVTAASVYENGASLTSKYATLTSPALTGIPTAPTPAAGNVSNQIATTQYVVNEVGSIINSAPSIINTLQQLSSIVQNDASFSSNITSQISLRATINNPTFTGTVRGIDASMVGLGLVNNTADVDKPVSLAMQEALSNYALLSNPTFTGTVTGITAAMVGLSNVNNTADLNKPISTATQTALAAKAPLANPTFTGTVRGITAAMVGLGSVDNVADANKPISSATASALAAKAPITNPTFTGTVRGITASMVGLGSVDNTSDISKPISLATQTALNLKAPLSNPSFTGDVTLTTGNLYANNGLSVIGDASFNHNIIVNNAIYGKTVYENGSALASTYATINNTALTGIPTAPTAGRGTSSTQIATTAYVTNELGSIISNVPNIASTLQQLSNIINSDASFASGFVTQLAAKAPINNPSFTGTVRGINAAMVGLGAVDNTSDANKPLSIAAEEAIAGLAPINNPTFTGTVSGITPSMIGLGNVNNVADADKPLSNATSAAIASLAPINSPTFTGNVGGITAAMVGLGNVDNTADADKPISSAVQTALDGKASSNNPIFTGTVTGISKASIGLGSVNNTSDANKPISTAVQTALDAKASLANPVFTQGFSLATGDASFNDNITVGNKLTVVNGLTVNGGAILLPAGSLSSSMMFGGIVNTTSSQTGIVGDKSFLGNVYVDGTGLPTFTDISQVLVGNYAGNLVATTGYVRGVMSSLIGTAPQALNTIYELAASLNGDASAVTGLTALISAKAPSNNAVFSGSTTIPSASVTTLLVTGDASLNGNLIVYGNLRAATQAAADNSNRVATTAYVKNQVSTLTTTLAGGYATLAAPSFTGGVTITGDLSLNGNIFATYPSASIPATAVQDIATLSTNQVITGSKTFTNDVSVGGNLSVKNVSITGNVLPTVGNTYNLGSEDKPFNSLYVNKGTIYFTDSSLGVTKTTATLSFNTTTGQIEVAAKPTDPTAPVVVANPILNVGGNVGIGTNTPQFTLDVSGTSNLLGDTIINNKVYVGTDVSINCQLRTFGNIATQANLLAAGSIFEGGTSLINKYATLESPTFTGTVSGVSKAMVNLGNVDDTADVNKPVSTATQTALDLKAPLASPTFSGTVGLDGVTVTGLYSASVTDLSSTYAHLNSPTFTGVVGGISKAMVSLGNVDDTSDANKPISTATQNALDLKAPLASPTFSGTVGLAGTTITGLYSASVTDLSSTYAHLNSPTFTGVVGGISKAMVNLANVDNTSDDNKPVSTATQNALATKAPSASPTFTGVPLAPTASTSTNTTQIATTAFVQTAINDLVGGAPTLLNTLNELAAAINNDATFAADVATSIGTKAPSNSPTFSGTVGLDGTTITGLYSSSITDLSSTYAHLNSPTFTGVVGGISKAMVDLANVDDTSDANKPISTATQNALDLKAPLASPTFSGTVGLAGTTITGLYSASITDLSSTYAHLNSPTFTGVVGGISKAMVNLANVDDTSDANKPVSTATQNALDLKAPLASPTFSGTVGLAGTTITGLYSASVTDLSSTYAHLNSPTFTGVVGGISKAMVNLANVDDTSDANKPVSTATQNALDLKAPLLNPAFLGTVTGITATMVGLSNVDNVADVNKPVSTATRNALDLKAPLASPSLTGTPTAPTASSSTNTTQLATTAFVQTAISDLVGGAPTLLNTLNELASAINNDATFAADVATSIGTKAPSANPTFSGTVDVTGTTITGLYSASVTDLSSTYAHLVNPRFTGLLSSTGPVIANSGITITGGDVSCNHNVSIGANTVVAGTMTLQNGFVFGNAPTTKYYSWSGSPSATTIAAPAVTLTFGNGSFYAKIHCFLSDGTSANNMSTQIMELQGGTTDNSLPTLNIFPISRTSTANSYYWNNPAFGKNTVVFGSESLSGISATYTIRVELIQTNSNSNPSLQTISMVNDNVGGTITTTYNY</sequence>
<feature type="region of interest" description="Disordered" evidence="1">
    <location>
        <begin position="2451"/>
        <end position="2470"/>
    </location>
</feature>
<dbReference type="PANTHER" id="PTHR35191">
    <property type="entry name" value="PROPHAGE SIDE TAIL FIBER PROTEIN HOMOLOG STFQ-RELATED"/>
    <property type="match status" value="1"/>
</dbReference>
<protein>
    <recommendedName>
        <fullName evidence="3">Peptidase S74 domain-containing protein</fullName>
    </recommendedName>
</protein>
<feature type="compositionally biased region" description="Low complexity" evidence="1">
    <location>
        <begin position="2452"/>
        <end position="2470"/>
    </location>
</feature>